<dbReference type="Proteomes" id="UP000094412">
    <property type="component" value="Unassembled WGS sequence"/>
</dbReference>
<gene>
    <name evidence="1" type="ORF">QV13_24745</name>
</gene>
<protein>
    <recommendedName>
        <fullName evidence="3">DUF1127 domain-containing protein</fullName>
    </recommendedName>
</protein>
<reference evidence="1 2" key="1">
    <citation type="submission" date="2016-08" db="EMBL/GenBank/DDBJ databases">
        <title>Whole genome sequence of Mesorhizobium sp. strain UASWS1009 isolated from industrial sewage.</title>
        <authorList>
            <person name="Crovadore J."/>
            <person name="Calmin G."/>
            <person name="Chablais R."/>
            <person name="Cochard B."/>
            <person name="Lefort F."/>
        </authorList>
    </citation>
    <scope>NUCLEOTIDE SEQUENCE [LARGE SCALE GENOMIC DNA]</scope>
    <source>
        <strain evidence="1 2">UASWS1009</strain>
    </source>
</reference>
<evidence type="ECO:0000313" key="1">
    <source>
        <dbReference type="EMBL" id="OCX12799.1"/>
    </source>
</evidence>
<comment type="caution">
    <text evidence="1">The sequence shown here is derived from an EMBL/GenBank/DDBJ whole genome shotgun (WGS) entry which is preliminary data.</text>
</comment>
<dbReference type="RefSeq" id="WP_024924208.1">
    <property type="nucleotide sequence ID" value="NZ_MDEO01000036.1"/>
</dbReference>
<evidence type="ECO:0008006" key="3">
    <source>
        <dbReference type="Google" id="ProtNLM"/>
    </source>
</evidence>
<evidence type="ECO:0000313" key="2">
    <source>
        <dbReference type="Proteomes" id="UP000094412"/>
    </source>
</evidence>
<accession>A0A1C2DDH8</accession>
<dbReference type="OrthoDB" id="8420595at2"/>
<name>A0A1C2DDH8_9HYPH</name>
<organism evidence="1 2">
    <name type="scientific">Mesorhizobium hungaricum</name>
    <dbReference type="NCBI Taxonomy" id="1566387"/>
    <lineage>
        <taxon>Bacteria</taxon>
        <taxon>Pseudomonadati</taxon>
        <taxon>Pseudomonadota</taxon>
        <taxon>Alphaproteobacteria</taxon>
        <taxon>Hyphomicrobiales</taxon>
        <taxon>Phyllobacteriaceae</taxon>
        <taxon>Mesorhizobium</taxon>
    </lineage>
</organism>
<dbReference type="AlphaFoldDB" id="A0A1C2DDH8"/>
<keyword evidence="2" id="KW-1185">Reference proteome</keyword>
<proteinExistence type="predicted"/>
<dbReference type="EMBL" id="MDEO01000036">
    <property type="protein sequence ID" value="OCX12799.1"/>
    <property type="molecule type" value="Genomic_DNA"/>
</dbReference>
<sequence>MTTLHDFLLSHSSRSWLSWLADGFGWKRHARTYLDIRELSPHLRRDLGITDGTDPVGRRQ</sequence>